<evidence type="ECO:0000313" key="1">
    <source>
        <dbReference type="EMBL" id="RNG27167.1"/>
    </source>
</evidence>
<organism evidence="1 2">
    <name type="scientific">Streptomyces botrytidirepellens</name>
    <dbReference type="NCBI Taxonomy" id="2486417"/>
    <lineage>
        <taxon>Bacteria</taxon>
        <taxon>Bacillati</taxon>
        <taxon>Actinomycetota</taxon>
        <taxon>Actinomycetes</taxon>
        <taxon>Kitasatosporales</taxon>
        <taxon>Streptomycetaceae</taxon>
        <taxon>Streptomyces</taxon>
    </lineage>
</organism>
<gene>
    <name evidence="1" type="ORF">EEJ42_13615</name>
</gene>
<dbReference type="RefSeq" id="WP_123100205.1">
    <property type="nucleotide sequence ID" value="NZ_RIBZ01000177.1"/>
</dbReference>
<comment type="caution">
    <text evidence="1">The sequence shown here is derived from an EMBL/GenBank/DDBJ whole genome shotgun (WGS) entry which is preliminary data.</text>
</comment>
<protein>
    <submittedName>
        <fullName evidence="1">Uncharacterized protein</fullName>
    </submittedName>
</protein>
<dbReference type="EMBL" id="RIBZ01000177">
    <property type="protein sequence ID" value="RNG27167.1"/>
    <property type="molecule type" value="Genomic_DNA"/>
</dbReference>
<keyword evidence="2" id="KW-1185">Reference proteome</keyword>
<proteinExistence type="predicted"/>
<accession>A0A3M8WC87</accession>
<sequence length="250" mass="26967">MTETHTYIVDGIAAGRSTYLYPKPIMDTPALAEAIRVQLRTWATSTFGTIIPGPEEIREANAASRMVFDVAEQARIWGVDEAEADVEAWGMAHLFNADANSMRAAQGHGDAYLLGALYSLICARAYLRDSYTGRFALDPFASDLPQIDEAALSETIRVQVATWAPETFGTIVTIPDRWAVCEAPALSDFIADVMHAGAGKYGDMDDDDSMRGMAHLANAYGHVLKAAYGHGDVYLFAALGSLVLAAENLA</sequence>
<name>A0A3M8WC87_9ACTN</name>
<dbReference type="Proteomes" id="UP000275401">
    <property type="component" value="Unassembled WGS sequence"/>
</dbReference>
<evidence type="ECO:0000313" key="2">
    <source>
        <dbReference type="Proteomes" id="UP000275401"/>
    </source>
</evidence>
<reference evidence="1 2" key="1">
    <citation type="submission" date="2018-11" db="EMBL/GenBank/DDBJ databases">
        <title>The Potential of Streptomyces as Biocontrol Agents against the Tomato grey mould, Botrytis cinerea (Gray mold) Frontiers in Microbiology.</title>
        <authorList>
            <person name="Li D."/>
        </authorList>
    </citation>
    <scope>NUCLEOTIDE SEQUENCE [LARGE SCALE GENOMIC DNA]</scope>
    <source>
        <strain evidence="1 2">NEAU-LD23</strain>
    </source>
</reference>
<dbReference type="AlphaFoldDB" id="A0A3M8WC87"/>